<evidence type="ECO:0000313" key="1">
    <source>
        <dbReference type="EMBL" id="OXC77096.1"/>
    </source>
</evidence>
<gene>
    <name evidence="1" type="ORF">BSU04_18965</name>
</gene>
<sequence length="37" mass="4010">MAEVAYCRFPVLPAYVVLKRTKLDQPPAGSAANVFEG</sequence>
<dbReference type="EMBL" id="MTHB01000110">
    <property type="protein sequence ID" value="OXC77096.1"/>
    <property type="molecule type" value="Genomic_DNA"/>
</dbReference>
<organism evidence="1 2">
    <name type="scientific">Caballeronia sordidicola</name>
    <name type="common">Burkholderia sordidicola</name>
    <dbReference type="NCBI Taxonomy" id="196367"/>
    <lineage>
        <taxon>Bacteria</taxon>
        <taxon>Pseudomonadati</taxon>
        <taxon>Pseudomonadota</taxon>
        <taxon>Betaproteobacteria</taxon>
        <taxon>Burkholderiales</taxon>
        <taxon>Burkholderiaceae</taxon>
        <taxon>Caballeronia</taxon>
    </lineage>
</organism>
<proteinExistence type="predicted"/>
<accession>A0A226X0X8</accession>
<reference evidence="2" key="1">
    <citation type="submission" date="2017-01" db="EMBL/GenBank/DDBJ databases">
        <title>Genome Analysis of Deinococcus marmoris KOPRI26562.</title>
        <authorList>
            <person name="Kim J.H."/>
            <person name="Oh H.-M."/>
        </authorList>
    </citation>
    <scope>NUCLEOTIDE SEQUENCE [LARGE SCALE GENOMIC DNA]</scope>
    <source>
        <strain evidence="2">PAMC 26633</strain>
    </source>
</reference>
<protein>
    <submittedName>
        <fullName evidence="1">Uncharacterized protein</fullName>
    </submittedName>
</protein>
<dbReference type="AlphaFoldDB" id="A0A226X0X8"/>
<dbReference type="Proteomes" id="UP000214720">
    <property type="component" value="Unassembled WGS sequence"/>
</dbReference>
<evidence type="ECO:0000313" key="2">
    <source>
        <dbReference type="Proteomes" id="UP000214720"/>
    </source>
</evidence>
<name>A0A226X0X8_CABSO</name>
<comment type="caution">
    <text evidence="1">The sequence shown here is derived from an EMBL/GenBank/DDBJ whole genome shotgun (WGS) entry which is preliminary data.</text>
</comment>